<evidence type="ECO:0000313" key="3">
    <source>
        <dbReference type="Proteomes" id="UP000024635"/>
    </source>
</evidence>
<dbReference type="EMBL" id="JARK01001564">
    <property type="protein sequence ID" value="EYB89764.1"/>
    <property type="molecule type" value="Genomic_DNA"/>
</dbReference>
<name>A0A016SHH0_9BILA</name>
<evidence type="ECO:0000313" key="2">
    <source>
        <dbReference type="EMBL" id="EYB89764.1"/>
    </source>
</evidence>
<reference evidence="3" key="1">
    <citation type="journal article" date="2015" name="Nat. Genet.">
        <title>The genome and transcriptome of the zoonotic hookworm Ancylostoma ceylanicum identify infection-specific gene families.</title>
        <authorList>
            <person name="Schwarz E.M."/>
            <person name="Hu Y."/>
            <person name="Antoshechkin I."/>
            <person name="Miller M.M."/>
            <person name="Sternberg P.W."/>
            <person name="Aroian R.V."/>
        </authorList>
    </citation>
    <scope>NUCLEOTIDE SEQUENCE</scope>
    <source>
        <strain evidence="3">HY135</strain>
    </source>
</reference>
<gene>
    <name evidence="2" type="primary">Acey_s0228.g2886</name>
    <name evidence="2" type="ORF">Y032_0228g2886</name>
</gene>
<feature type="region of interest" description="Disordered" evidence="1">
    <location>
        <begin position="38"/>
        <end position="75"/>
    </location>
</feature>
<evidence type="ECO:0000256" key="1">
    <source>
        <dbReference type="SAM" id="MobiDB-lite"/>
    </source>
</evidence>
<dbReference type="Proteomes" id="UP000024635">
    <property type="component" value="Unassembled WGS sequence"/>
</dbReference>
<organism evidence="2 3">
    <name type="scientific">Ancylostoma ceylanicum</name>
    <dbReference type="NCBI Taxonomy" id="53326"/>
    <lineage>
        <taxon>Eukaryota</taxon>
        <taxon>Metazoa</taxon>
        <taxon>Ecdysozoa</taxon>
        <taxon>Nematoda</taxon>
        <taxon>Chromadorea</taxon>
        <taxon>Rhabditida</taxon>
        <taxon>Rhabditina</taxon>
        <taxon>Rhabditomorpha</taxon>
        <taxon>Strongyloidea</taxon>
        <taxon>Ancylostomatidae</taxon>
        <taxon>Ancylostomatinae</taxon>
        <taxon>Ancylostoma</taxon>
    </lineage>
</organism>
<dbReference type="AlphaFoldDB" id="A0A016SHH0"/>
<feature type="region of interest" description="Disordered" evidence="1">
    <location>
        <begin position="1"/>
        <end position="22"/>
    </location>
</feature>
<comment type="caution">
    <text evidence="2">The sequence shown here is derived from an EMBL/GenBank/DDBJ whole genome shotgun (WGS) entry which is preliminary data.</text>
</comment>
<protein>
    <submittedName>
        <fullName evidence="2">Uncharacterized protein</fullName>
    </submittedName>
</protein>
<proteinExistence type="predicted"/>
<keyword evidence="3" id="KW-1185">Reference proteome</keyword>
<accession>A0A016SHH0</accession>
<sequence length="122" mass="13872">MENGIQHIFSPPYHPQNSEVNGERNRAHLVSALPSTVERPGRKLRRHFQTKPAQTKRGRDPVRNPPNVSLQLSSNSKFRTRRIQVACGAMPWEETLNATLIAEAQYPKQVGYQHDHGETVQP</sequence>
<feature type="compositionally biased region" description="Polar residues" evidence="1">
    <location>
        <begin position="66"/>
        <end position="75"/>
    </location>
</feature>